<protein>
    <submittedName>
        <fullName evidence="2">Uncharacterized protein</fullName>
    </submittedName>
</protein>
<comment type="caution">
    <text evidence="2">The sequence shown here is derived from an EMBL/GenBank/DDBJ whole genome shotgun (WGS) entry which is preliminary data.</text>
</comment>
<proteinExistence type="predicted"/>
<gene>
    <name evidence="2" type="ORF">DIS17_00675</name>
</gene>
<dbReference type="Proteomes" id="UP000785759">
    <property type="component" value="Unassembled WGS sequence"/>
</dbReference>
<dbReference type="AlphaFoldDB" id="A0AAJ5FJU1"/>
<evidence type="ECO:0000313" key="3">
    <source>
        <dbReference type="Proteomes" id="UP000785759"/>
    </source>
</evidence>
<reference evidence="2" key="1">
    <citation type="submission" date="2018-05" db="EMBL/GenBank/DDBJ databases">
        <title>Genome Comparison of Lactic Acid Bacteria Isolated from non-Wheat Sourdough.</title>
        <authorList>
            <person name="Rice T."/>
            <person name="Axel C."/>
            <person name="Lynch K.M."/>
            <person name="Benz C."/>
            <person name="Arendt E.K."/>
            <person name="Coffey A."/>
        </authorList>
    </citation>
    <scope>NUCLEOTIDE SEQUENCE</scope>
    <source>
        <strain evidence="2">TR055</strain>
    </source>
</reference>
<dbReference type="EMBL" id="QFDK01000001">
    <property type="protein sequence ID" value="TOZ05992.1"/>
    <property type="molecule type" value="Genomic_DNA"/>
</dbReference>
<keyword evidence="1" id="KW-0175">Coiled coil</keyword>
<organism evidence="2 3">
    <name type="scientific">Levilactobacillus brevis</name>
    <name type="common">Lactobacillus brevis</name>
    <dbReference type="NCBI Taxonomy" id="1580"/>
    <lineage>
        <taxon>Bacteria</taxon>
        <taxon>Bacillati</taxon>
        <taxon>Bacillota</taxon>
        <taxon>Bacilli</taxon>
        <taxon>Lactobacillales</taxon>
        <taxon>Lactobacillaceae</taxon>
        <taxon>Levilactobacillus</taxon>
    </lineage>
</organism>
<evidence type="ECO:0000256" key="1">
    <source>
        <dbReference type="SAM" id="Coils"/>
    </source>
</evidence>
<evidence type="ECO:0000313" key="2">
    <source>
        <dbReference type="EMBL" id="TOZ05992.1"/>
    </source>
</evidence>
<feature type="coiled-coil region" evidence="1">
    <location>
        <begin position="4"/>
        <end position="31"/>
    </location>
</feature>
<sequence>MVPMRQDIKKIRNLLKEYAKLKQEIRTFNQVSSPVLSVAPSHSGGNGVETSLINYVDLSYQLKEVEDALNAIHDPQYQFILHDYIIEKRFTRSEACERLSVSVSKFNYMKNCALELFRVAYIELKC</sequence>
<name>A0AAJ5FJU1_LEVBR</name>
<accession>A0AAJ5FJU1</accession>